<dbReference type="Proteomes" id="UP001185899">
    <property type="component" value="Unassembled WGS sequence"/>
</dbReference>
<name>A0ABU4AWG7_9NOCA</name>
<evidence type="ECO:0000313" key="6">
    <source>
        <dbReference type="Proteomes" id="UP001185899"/>
    </source>
</evidence>
<dbReference type="SUPFAM" id="SSF52540">
    <property type="entry name" value="P-loop containing nucleoside triphosphate hydrolases"/>
    <property type="match status" value="1"/>
</dbReference>
<dbReference type="InterPro" id="IPR051120">
    <property type="entry name" value="ABC_AA/LPS_Transport"/>
</dbReference>
<sequence length="267" mass="28398">MTAVAESTVGQVRLELSDISVNFGGVKALQNVSLSARSGEVTGLIGPNGAGKSTLLAVASGIQRPNSGTVLLEDQDVTGARPQVYAHARMARTFQAPQLVPDLDVRQHLVLALRSNDHRPGSALKSAFGKRTTAGELDKTDRLLTDLGLADVAGKGVAELPLGTRRLVEVAQCLACDSRTLLLDEPTAGLSRAETAVFSELVVRVCRARDIAVVIVEHDIDLVLDISSRVFVLDFGRLIDEGDPSHIRNSKKVQAAYLGTMEADLDV</sequence>
<dbReference type="InterPro" id="IPR003439">
    <property type="entry name" value="ABC_transporter-like_ATP-bd"/>
</dbReference>
<dbReference type="CDD" id="cd03219">
    <property type="entry name" value="ABC_Mj1267_LivG_branched"/>
    <property type="match status" value="1"/>
</dbReference>
<dbReference type="Pfam" id="PF00005">
    <property type="entry name" value="ABC_tran"/>
    <property type="match status" value="1"/>
</dbReference>
<keyword evidence="3 5" id="KW-0067">ATP-binding</keyword>
<dbReference type="SMART" id="SM00382">
    <property type="entry name" value="AAA"/>
    <property type="match status" value="1"/>
</dbReference>
<comment type="caution">
    <text evidence="5">The sequence shown here is derived from an EMBL/GenBank/DDBJ whole genome shotgun (WGS) entry which is preliminary data.</text>
</comment>
<evidence type="ECO:0000256" key="3">
    <source>
        <dbReference type="ARBA" id="ARBA00022840"/>
    </source>
</evidence>
<keyword evidence="2" id="KW-0547">Nucleotide-binding</keyword>
<organism evidence="5 6">
    <name type="scientific">Rhodococcus cercidiphylli</name>
    <dbReference type="NCBI Taxonomy" id="489916"/>
    <lineage>
        <taxon>Bacteria</taxon>
        <taxon>Bacillati</taxon>
        <taxon>Actinomycetota</taxon>
        <taxon>Actinomycetes</taxon>
        <taxon>Mycobacteriales</taxon>
        <taxon>Nocardiaceae</taxon>
        <taxon>Rhodococcus</taxon>
    </lineage>
</organism>
<dbReference type="PANTHER" id="PTHR45772">
    <property type="entry name" value="CONSERVED COMPONENT OF ABC TRANSPORTER FOR NATURAL AMINO ACIDS-RELATED"/>
    <property type="match status" value="1"/>
</dbReference>
<evidence type="ECO:0000259" key="4">
    <source>
        <dbReference type="PROSITE" id="PS50893"/>
    </source>
</evidence>
<accession>A0ABU4AWG7</accession>
<proteinExistence type="predicted"/>
<gene>
    <name evidence="5" type="ORF">R3P95_08460</name>
</gene>
<keyword evidence="6" id="KW-1185">Reference proteome</keyword>
<feature type="domain" description="ABC transporter" evidence="4">
    <location>
        <begin position="14"/>
        <end position="260"/>
    </location>
</feature>
<dbReference type="GO" id="GO:0005524">
    <property type="term" value="F:ATP binding"/>
    <property type="evidence" value="ECO:0007669"/>
    <property type="project" value="UniProtKB-KW"/>
</dbReference>
<dbReference type="EMBL" id="JAWLKE010000003">
    <property type="protein sequence ID" value="MDV6230578.1"/>
    <property type="molecule type" value="Genomic_DNA"/>
</dbReference>
<dbReference type="InterPro" id="IPR027417">
    <property type="entry name" value="P-loop_NTPase"/>
</dbReference>
<dbReference type="InterPro" id="IPR003593">
    <property type="entry name" value="AAA+_ATPase"/>
</dbReference>
<dbReference type="RefSeq" id="WP_317548017.1">
    <property type="nucleotide sequence ID" value="NZ_JAWLKE010000003.1"/>
</dbReference>
<evidence type="ECO:0000256" key="2">
    <source>
        <dbReference type="ARBA" id="ARBA00022741"/>
    </source>
</evidence>
<evidence type="ECO:0000256" key="1">
    <source>
        <dbReference type="ARBA" id="ARBA00022448"/>
    </source>
</evidence>
<evidence type="ECO:0000313" key="5">
    <source>
        <dbReference type="EMBL" id="MDV6230578.1"/>
    </source>
</evidence>
<protein>
    <submittedName>
        <fullName evidence="5">ABC transporter ATP-binding protein</fullName>
    </submittedName>
</protein>
<dbReference type="Gene3D" id="3.40.50.300">
    <property type="entry name" value="P-loop containing nucleotide triphosphate hydrolases"/>
    <property type="match status" value="1"/>
</dbReference>
<dbReference type="PROSITE" id="PS50893">
    <property type="entry name" value="ABC_TRANSPORTER_2"/>
    <property type="match status" value="1"/>
</dbReference>
<reference evidence="5 6" key="1">
    <citation type="submission" date="2023-10" db="EMBL/GenBank/DDBJ databases">
        <title>Development of a sustainable strategy for remediation of hydrocarbon-contaminated territories based on the waste exchange concept.</title>
        <authorList>
            <person name="Krivoruchko A."/>
        </authorList>
    </citation>
    <scope>NUCLEOTIDE SEQUENCE [LARGE SCALE GENOMIC DNA]</scope>
    <source>
        <strain evidence="5 6">IEGM 1322</strain>
    </source>
</reference>
<keyword evidence="1" id="KW-0813">Transport</keyword>